<dbReference type="PANTHER" id="PTHR43798:SF33">
    <property type="entry name" value="HYDROLASE, PUTATIVE (AFU_ORTHOLOGUE AFUA_2G14860)-RELATED"/>
    <property type="match status" value="1"/>
</dbReference>
<dbReference type="Proteomes" id="UP000031014">
    <property type="component" value="Unassembled WGS sequence"/>
</dbReference>
<dbReference type="InterPro" id="IPR000639">
    <property type="entry name" value="Epox_hydrolase-like"/>
</dbReference>
<dbReference type="GO" id="GO:0016787">
    <property type="term" value="F:hydrolase activity"/>
    <property type="evidence" value="ECO:0007669"/>
    <property type="project" value="UniProtKB-KW"/>
</dbReference>
<reference evidence="2 3" key="1">
    <citation type="submission" date="2013-06" db="EMBL/GenBank/DDBJ databases">
        <title>Whole genome shotgun sequence of Bacillus selenatarsenatis SF-1.</title>
        <authorList>
            <person name="Kuroda M."/>
            <person name="Sei K."/>
            <person name="Yamashita M."/>
            <person name="Ike M."/>
        </authorList>
    </citation>
    <scope>NUCLEOTIDE SEQUENCE [LARGE SCALE GENOMIC DNA]</scope>
    <source>
        <strain evidence="2 3">SF-1</strain>
    </source>
</reference>
<dbReference type="GO" id="GO:0016020">
    <property type="term" value="C:membrane"/>
    <property type="evidence" value="ECO:0007669"/>
    <property type="project" value="TreeGrafter"/>
</dbReference>
<keyword evidence="2" id="KW-0378">Hydrolase</keyword>
<dbReference type="SUPFAM" id="SSF53474">
    <property type="entry name" value="alpha/beta-Hydrolases"/>
    <property type="match status" value="1"/>
</dbReference>
<name>A0A0A8XBH7_MESS1</name>
<organism evidence="2 3">
    <name type="scientific">Mesobacillus selenatarsenatis (strain DSM 18680 / JCM 14380 / FERM P-15431 / SF-1)</name>
    <dbReference type="NCBI Taxonomy" id="1321606"/>
    <lineage>
        <taxon>Bacteria</taxon>
        <taxon>Bacillati</taxon>
        <taxon>Bacillota</taxon>
        <taxon>Bacilli</taxon>
        <taxon>Bacillales</taxon>
        <taxon>Bacillaceae</taxon>
        <taxon>Mesobacillus</taxon>
    </lineage>
</organism>
<dbReference type="PRINTS" id="PR00111">
    <property type="entry name" value="ABHYDROLASE"/>
</dbReference>
<evidence type="ECO:0000313" key="2">
    <source>
        <dbReference type="EMBL" id="GAM15511.1"/>
    </source>
</evidence>
<keyword evidence="3" id="KW-1185">Reference proteome</keyword>
<dbReference type="InterPro" id="IPR050266">
    <property type="entry name" value="AB_hydrolase_sf"/>
</dbReference>
<dbReference type="PRINTS" id="PR00412">
    <property type="entry name" value="EPOXHYDRLASE"/>
</dbReference>
<dbReference type="PANTHER" id="PTHR43798">
    <property type="entry name" value="MONOACYLGLYCEROL LIPASE"/>
    <property type="match status" value="1"/>
</dbReference>
<feature type="domain" description="AB hydrolase-1" evidence="1">
    <location>
        <begin position="202"/>
        <end position="259"/>
    </location>
</feature>
<dbReference type="OrthoDB" id="9797695at2"/>
<dbReference type="Gene3D" id="3.40.50.1820">
    <property type="entry name" value="alpha/beta hydrolase"/>
    <property type="match status" value="1"/>
</dbReference>
<dbReference type="EMBL" id="BASE01000084">
    <property type="protein sequence ID" value="GAM15511.1"/>
    <property type="molecule type" value="Genomic_DNA"/>
</dbReference>
<dbReference type="STRING" id="1321606.SAMD00020551_3668"/>
<comment type="caution">
    <text evidence="2">The sequence shown here is derived from an EMBL/GenBank/DDBJ whole genome shotgun (WGS) entry which is preliminary data.</text>
</comment>
<dbReference type="Pfam" id="PF00561">
    <property type="entry name" value="Abhydrolase_1"/>
    <property type="match status" value="2"/>
</dbReference>
<dbReference type="InterPro" id="IPR000073">
    <property type="entry name" value="AB_hydrolase_1"/>
</dbReference>
<dbReference type="RefSeq" id="WP_041967163.1">
    <property type="nucleotide sequence ID" value="NZ_BASE01000084.1"/>
</dbReference>
<evidence type="ECO:0000313" key="3">
    <source>
        <dbReference type="Proteomes" id="UP000031014"/>
    </source>
</evidence>
<gene>
    <name evidence="2" type="ORF">SAMD00020551_3668</name>
</gene>
<sequence length="284" mass="32383">MEFARNKTVRGIDLYYEHYQNPEAKETLVLLHGFLSSTFSFRHLVPLLKEDYNVISVDLPPFGKSGKISSFKYSYENLAATVVELMKSLGVREFNVVGHSMGGQIAMNILLHHPDYAKKGILLCSSGYLKKAKLPLVLSSYIPYFHLYVKFHLARSGVKQNLQNVVYDHSMINDEMLYGYLSPFLEDDIFKALTMMIRHREGDLSAEELRKIETPCLLVWGEHDKVVPVRVGRKLNKDLKNSELIILKETGHLVPEERPEDVHQLINRFMAAEETAEATANGSL</sequence>
<feature type="domain" description="AB hydrolase-1" evidence="1">
    <location>
        <begin position="27"/>
        <end position="128"/>
    </location>
</feature>
<dbReference type="InterPro" id="IPR029058">
    <property type="entry name" value="AB_hydrolase_fold"/>
</dbReference>
<accession>A0A0A8XBH7</accession>
<dbReference type="AlphaFoldDB" id="A0A0A8XBH7"/>
<proteinExistence type="predicted"/>
<evidence type="ECO:0000259" key="1">
    <source>
        <dbReference type="Pfam" id="PF00561"/>
    </source>
</evidence>
<protein>
    <submittedName>
        <fullName evidence="2">Hydrolase, alpha/beta fold family</fullName>
    </submittedName>
</protein>